<comment type="function">
    <text evidence="6">Catalyzes the reduction of dTDP-6-deoxy-L-lyxo-4-hexulose to yield dTDP-L-rhamnose.</text>
</comment>
<dbReference type="OrthoDB" id="9803010at2"/>
<keyword evidence="6" id="KW-0521">NADP</keyword>
<feature type="domain" description="RmlD-like substrate binding" evidence="7">
    <location>
        <begin position="6"/>
        <end position="280"/>
    </location>
</feature>
<dbReference type="CDD" id="cd05254">
    <property type="entry name" value="dTDP_HR_like_SDR_e"/>
    <property type="match status" value="1"/>
</dbReference>
<dbReference type="InterPro" id="IPR036291">
    <property type="entry name" value="NAD(P)-bd_dom_sf"/>
</dbReference>
<evidence type="ECO:0000313" key="8">
    <source>
        <dbReference type="EMBL" id="EHJ45962.1"/>
    </source>
</evidence>
<sequence>MAARRRLLVTGASGLLGGNVALALCRDWEVVGTYAAHPFSLAGTVSRRLDIRSDGEVAALFADIRPEVTVHCAAETRVDACEARPDEAFAVNARAPGRLARAARAAGSLFVHVSTDAVYAPGGAPHAESAPTGPVNAYAASKLAGEEAVAEAGGECLIVRTNLFGWSGRAKRSLAEWALARLEAGGEPLTGFTDAVFSPLLASDLARAIEALVRAGARGVYNAGAADAVSKYAFLRLLCREFGYPEDLVRPGRSGQTLAARRPGDTSLDSSRAAALIGTSFFPPVAEAVRRLKKLRDAGVPGLLAGSLGRGPATSGPGGDA</sequence>
<dbReference type="EC" id="1.1.1.133" evidence="3 6"/>
<dbReference type="AlphaFoldDB" id="G7QE68"/>
<geneLocation type="plasmid" evidence="8 9">
    <name>pFW10101</name>
</geneLocation>
<dbReference type="PANTHER" id="PTHR10491:SF4">
    <property type="entry name" value="METHIONINE ADENOSYLTRANSFERASE 2 SUBUNIT BETA"/>
    <property type="match status" value="1"/>
</dbReference>
<name>G7QE68_9BACT</name>
<evidence type="ECO:0000256" key="5">
    <source>
        <dbReference type="ARBA" id="ARBA00048200"/>
    </source>
</evidence>
<proteinExistence type="inferred from homology"/>
<keyword evidence="6" id="KW-0560">Oxidoreductase</keyword>
<evidence type="ECO:0000256" key="2">
    <source>
        <dbReference type="ARBA" id="ARBA00010944"/>
    </source>
</evidence>
<comment type="similarity">
    <text evidence="2 6">Belongs to the dTDP-4-dehydrorhamnose reductase family.</text>
</comment>
<dbReference type="InterPro" id="IPR005913">
    <property type="entry name" value="dTDP_dehydrorham_reduct"/>
</dbReference>
<evidence type="ECO:0000256" key="1">
    <source>
        <dbReference type="ARBA" id="ARBA00004781"/>
    </source>
</evidence>
<evidence type="ECO:0000256" key="4">
    <source>
        <dbReference type="ARBA" id="ARBA00017099"/>
    </source>
</evidence>
<evidence type="ECO:0000256" key="3">
    <source>
        <dbReference type="ARBA" id="ARBA00012929"/>
    </source>
</evidence>
<dbReference type="GO" id="GO:0019305">
    <property type="term" value="P:dTDP-rhamnose biosynthetic process"/>
    <property type="evidence" value="ECO:0007669"/>
    <property type="project" value="UniProtKB-UniPathway"/>
</dbReference>
<keyword evidence="8" id="KW-0614">Plasmid</keyword>
<gene>
    <name evidence="8" type="ORF">DFW101_3678</name>
</gene>
<comment type="catalytic activity">
    <reaction evidence="5">
        <text>dTDP-beta-L-rhamnose + NADP(+) = dTDP-4-dehydro-beta-L-rhamnose + NADPH + H(+)</text>
        <dbReference type="Rhea" id="RHEA:21796"/>
        <dbReference type="ChEBI" id="CHEBI:15378"/>
        <dbReference type="ChEBI" id="CHEBI:57510"/>
        <dbReference type="ChEBI" id="CHEBI:57783"/>
        <dbReference type="ChEBI" id="CHEBI:58349"/>
        <dbReference type="ChEBI" id="CHEBI:62830"/>
        <dbReference type="EC" id="1.1.1.133"/>
    </reaction>
</comment>
<comment type="pathway">
    <text evidence="1 6">Carbohydrate biosynthesis; dTDP-L-rhamnose biosynthesis.</text>
</comment>
<dbReference type="HOGENOM" id="CLU_045518_0_0_7"/>
<dbReference type="EMBL" id="CM001369">
    <property type="protein sequence ID" value="EHJ45962.1"/>
    <property type="molecule type" value="Genomic_DNA"/>
</dbReference>
<dbReference type="Gene3D" id="3.40.50.720">
    <property type="entry name" value="NAD(P)-binding Rossmann-like Domain"/>
    <property type="match status" value="1"/>
</dbReference>
<evidence type="ECO:0000259" key="7">
    <source>
        <dbReference type="Pfam" id="PF04321"/>
    </source>
</evidence>
<dbReference type="RefSeq" id="WP_009182994.1">
    <property type="nucleotide sequence ID" value="NZ_CM001369.1"/>
</dbReference>
<protein>
    <recommendedName>
        <fullName evidence="4 6">dTDP-4-dehydrorhamnose reductase</fullName>
        <ecNumber evidence="3 6">1.1.1.133</ecNumber>
    </recommendedName>
</protein>
<dbReference type="PANTHER" id="PTHR10491">
    <property type="entry name" value="DTDP-4-DEHYDRORHAMNOSE REDUCTASE"/>
    <property type="match status" value="1"/>
</dbReference>
<dbReference type="Proteomes" id="UP000004662">
    <property type="component" value="Plasmid pFW10101"/>
</dbReference>
<organism evidence="8 9">
    <name type="scientific">Solidesulfovibrio carbinoliphilus subsp. oakridgensis</name>
    <dbReference type="NCBI Taxonomy" id="694327"/>
    <lineage>
        <taxon>Bacteria</taxon>
        <taxon>Pseudomonadati</taxon>
        <taxon>Thermodesulfobacteriota</taxon>
        <taxon>Desulfovibrionia</taxon>
        <taxon>Desulfovibrionales</taxon>
        <taxon>Desulfovibrionaceae</taxon>
        <taxon>Solidesulfovibrio</taxon>
    </lineage>
</organism>
<accession>G7QE68</accession>
<keyword evidence="9" id="KW-1185">Reference proteome</keyword>
<dbReference type="GO" id="GO:0008831">
    <property type="term" value="F:dTDP-4-dehydrorhamnose reductase activity"/>
    <property type="evidence" value="ECO:0007669"/>
    <property type="project" value="UniProtKB-EC"/>
</dbReference>
<dbReference type="InterPro" id="IPR029903">
    <property type="entry name" value="RmlD-like-bd"/>
</dbReference>
<dbReference type="eggNOG" id="COG1091">
    <property type="taxonomic scope" value="Bacteria"/>
</dbReference>
<evidence type="ECO:0000256" key="6">
    <source>
        <dbReference type="RuleBase" id="RU364082"/>
    </source>
</evidence>
<evidence type="ECO:0000313" key="9">
    <source>
        <dbReference type="Proteomes" id="UP000004662"/>
    </source>
</evidence>
<dbReference type="Pfam" id="PF04321">
    <property type="entry name" value="RmlD_sub_bind"/>
    <property type="match status" value="1"/>
</dbReference>
<dbReference type="UniPathway" id="UPA00124"/>
<dbReference type="SUPFAM" id="SSF51735">
    <property type="entry name" value="NAD(P)-binding Rossmann-fold domains"/>
    <property type="match status" value="1"/>
</dbReference>
<reference evidence="9" key="1">
    <citation type="journal article" date="2015" name="Genome Announc.">
        <title>High-Quality Draft Genome Sequence of Desulfovibrio carbinoliphilus FW-101-2B, an Organic Acid-Oxidizing Sulfate-Reducing Bacterium Isolated from Uranium(VI)-Contaminated Groundwater.</title>
        <authorList>
            <person name="Ramsay B.D."/>
            <person name="Hwang C."/>
            <person name="Woo H.L."/>
            <person name="Carroll S.L."/>
            <person name="Lucas S."/>
            <person name="Han J."/>
            <person name="Lapidus A.L."/>
            <person name="Cheng J.F."/>
            <person name="Goodwin L.A."/>
            <person name="Pitluck S."/>
            <person name="Peters L."/>
            <person name="Chertkov O."/>
            <person name="Held B."/>
            <person name="Detter J.C."/>
            <person name="Han C.S."/>
            <person name="Tapia R."/>
            <person name="Land M.L."/>
            <person name="Hauser L.J."/>
            <person name="Kyrpides N.C."/>
            <person name="Ivanova N.N."/>
            <person name="Mikhailova N."/>
            <person name="Pagani I."/>
            <person name="Woyke T."/>
            <person name="Arkin A.P."/>
            <person name="Dehal P."/>
            <person name="Chivian D."/>
            <person name="Criddle C.S."/>
            <person name="Wu W."/>
            <person name="Chakraborty R."/>
            <person name="Hazen T.C."/>
            <person name="Fields M.W."/>
        </authorList>
    </citation>
    <scope>NUCLEOTIDE SEQUENCE [LARGE SCALE GENOMIC DNA]</scope>
    <source>
        <strain evidence="9">FW-101-2B</strain>
    </source>
</reference>